<reference evidence="1" key="1">
    <citation type="submission" date="2020-03" db="EMBL/GenBank/DDBJ databases">
        <title>The deep terrestrial virosphere.</title>
        <authorList>
            <person name="Holmfeldt K."/>
            <person name="Nilsson E."/>
            <person name="Simone D."/>
            <person name="Lopez-Fernandez M."/>
            <person name="Wu X."/>
            <person name="de Brujin I."/>
            <person name="Lundin D."/>
            <person name="Andersson A."/>
            <person name="Bertilsson S."/>
            <person name="Dopson M."/>
        </authorList>
    </citation>
    <scope>NUCLEOTIDE SEQUENCE</scope>
    <source>
        <strain evidence="1">TM448A03034</strain>
    </source>
</reference>
<dbReference type="AlphaFoldDB" id="A0A6H1ZY10"/>
<evidence type="ECO:0000313" key="1">
    <source>
        <dbReference type="EMBL" id="QJA52823.1"/>
    </source>
</evidence>
<proteinExistence type="predicted"/>
<protein>
    <submittedName>
        <fullName evidence="1">Uncharacterized protein</fullName>
    </submittedName>
</protein>
<organism evidence="1">
    <name type="scientific">viral metagenome</name>
    <dbReference type="NCBI Taxonomy" id="1070528"/>
    <lineage>
        <taxon>unclassified sequences</taxon>
        <taxon>metagenomes</taxon>
        <taxon>organismal metagenomes</taxon>
    </lineage>
</organism>
<gene>
    <name evidence="1" type="ORF">TM448A03034_0002</name>
</gene>
<sequence length="103" mass="12476">MFSPKWFREQFDCVFLSNNEWKKKYCPSVYDYFSSSDENRKIIYSKMADTLKDMSICKYCGKDFYPTVSIFSNVEIEEGWKEKAKHEEICDMRKENICEQIWS</sequence>
<dbReference type="EMBL" id="MT144371">
    <property type="protein sequence ID" value="QJA52823.1"/>
    <property type="molecule type" value="Genomic_DNA"/>
</dbReference>
<accession>A0A6H1ZY10</accession>
<name>A0A6H1ZY10_9ZZZZ</name>